<reference evidence="2" key="1">
    <citation type="submission" date="2016-10" db="EMBL/GenBank/DDBJ databases">
        <authorList>
            <person name="Varghese N."/>
            <person name="Submissions S."/>
        </authorList>
    </citation>
    <scope>NUCLEOTIDE SEQUENCE [LARGE SCALE GENOMIC DNA]</scope>
    <source>
        <strain evidence="2">CGMCC 1.10369</strain>
    </source>
</reference>
<evidence type="ECO:0000313" key="1">
    <source>
        <dbReference type="EMBL" id="SDO06509.1"/>
    </source>
</evidence>
<dbReference type="OrthoDB" id="9810718at2"/>
<dbReference type="Proteomes" id="UP000198778">
    <property type="component" value="Unassembled WGS sequence"/>
</dbReference>
<dbReference type="InterPro" id="IPR008928">
    <property type="entry name" value="6-hairpin_glycosidase_sf"/>
</dbReference>
<dbReference type="SUPFAM" id="SSF48208">
    <property type="entry name" value="Six-hairpin glycosidases"/>
    <property type="match status" value="1"/>
</dbReference>
<evidence type="ECO:0000313" key="2">
    <source>
        <dbReference type="Proteomes" id="UP000198778"/>
    </source>
</evidence>
<name>A0A1H0GID4_9BACI</name>
<organism evidence="1 2">
    <name type="scientific">Alkalicoccus daliensis</name>
    <dbReference type="NCBI Taxonomy" id="745820"/>
    <lineage>
        <taxon>Bacteria</taxon>
        <taxon>Bacillati</taxon>
        <taxon>Bacillota</taxon>
        <taxon>Bacilli</taxon>
        <taxon>Bacillales</taxon>
        <taxon>Bacillaceae</taxon>
        <taxon>Alkalicoccus</taxon>
    </lineage>
</organism>
<dbReference type="AlphaFoldDB" id="A0A1H0GID4"/>
<gene>
    <name evidence="1" type="ORF">SAMN04488053_106117</name>
</gene>
<dbReference type="STRING" id="745820.SAMN04488053_106117"/>
<dbReference type="GO" id="GO:0005975">
    <property type="term" value="P:carbohydrate metabolic process"/>
    <property type="evidence" value="ECO:0007669"/>
    <property type="project" value="InterPro"/>
</dbReference>
<sequence length="565" mass="64624">MENFTKSVYEAVLKNKNIEEINEVAPYAYTTSEKNVLVYLSVANNFTRAVVTLGSSKTVPKAVNRALASYRKHNHSNLPPVSVKIDIVTNVFAKSAEGKRMNVKKDEIEHETGKEGIAFSKDFRISFLPEEVEAYDMIKNKLIKKENVFAAFEKHFLLFDQQSVKSFLTNEFMDVYSFHTEAHYYDDNGYTPLIRGHRMYDKLTRNLLLDSIQLAKDNYFKQAVNNKGKIVYAYQPQDGSQTTGYNILRHAGTVYSMLEVYEQMPDENLLKASKRAIKFLLSKIKNITINNKEALAVVEKDACKLGGNALAVIALCKYTELSGDKQYLPIMQKLALWMVESQDKTGKFAVHKQIFSTGKVTDFVSHYYPGEAILSLVRLSKVDGDSRWLDAAENEAKYLINRRDKNETKETVAHDHWLLYGLNELYRERANEIYVTHSFFIADAIAESQRTDRKEHDKEWIGSYKSKLIPASTPVACRSEGLGAAYQLAVYKDRNDLAEKYKSAVDLGIRFQLQMQLRPESVMYYVNKKLCLGAFQGGLHKYELRNDYTQHNISSIIAYSNILQS</sequence>
<dbReference type="Gene3D" id="1.50.10.20">
    <property type="match status" value="1"/>
</dbReference>
<dbReference type="RefSeq" id="WP_090843021.1">
    <property type="nucleotide sequence ID" value="NZ_FNIL01000006.1"/>
</dbReference>
<proteinExistence type="predicted"/>
<accession>A0A1H0GID4</accession>
<dbReference type="EMBL" id="FNIL01000006">
    <property type="protein sequence ID" value="SDO06509.1"/>
    <property type="molecule type" value="Genomic_DNA"/>
</dbReference>
<keyword evidence="2" id="KW-1185">Reference proteome</keyword>
<protein>
    <submittedName>
        <fullName evidence="1">Uncharacterized protein</fullName>
    </submittedName>
</protein>